<dbReference type="PANTHER" id="PTHR10030">
    <property type="entry name" value="ALPHA-L-FUCOSIDASE"/>
    <property type="match status" value="1"/>
</dbReference>
<feature type="domain" description="Glycoside hydrolase family 29 N-terminal" evidence="7">
    <location>
        <begin position="56"/>
        <end position="359"/>
    </location>
</feature>
<dbReference type="GO" id="GO:0016139">
    <property type="term" value="P:glycoside catabolic process"/>
    <property type="evidence" value="ECO:0007669"/>
    <property type="project" value="TreeGrafter"/>
</dbReference>
<reference evidence="8 9" key="1">
    <citation type="submission" date="2017-05" db="EMBL/GenBank/DDBJ databases">
        <authorList>
            <person name="Varghese N."/>
            <person name="Submissions S."/>
        </authorList>
    </citation>
    <scope>NUCLEOTIDE SEQUENCE [LARGE SCALE GENOMIC DNA]</scope>
    <source>
        <strain evidence="8 9">DSM 19036</strain>
    </source>
</reference>
<comment type="similarity">
    <text evidence="1">Belongs to the glycosyl hydrolase 29 family.</text>
</comment>
<evidence type="ECO:0000256" key="3">
    <source>
        <dbReference type="ARBA" id="ARBA00022729"/>
    </source>
</evidence>
<evidence type="ECO:0000256" key="5">
    <source>
        <dbReference type="ARBA" id="ARBA00023295"/>
    </source>
</evidence>
<dbReference type="EMBL" id="FXTN01000017">
    <property type="protein sequence ID" value="SMO98687.1"/>
    <property type="molecule type" value="Genomic_DNA"/>
</dbReference>
<feature type="signal peptide" evidence="6">
    <location>
        <begin position="1"/>
        <end position="24"/>
    </location>
</feature>
<dbReference type="Gene3D" id="2.60.120.260">
    <property type="entry name" value="Galactose-binding domain-like"/>
    <property type="match status" value="1"/>
</dbReference>
<protein>
    <recommendedName>
        <fullName evidence="2">alpha-L-fucosidase</fullName>
        <ecNumber evidence="2">3.2.1.51</ecNumber>
    </recommendedName>
</protein>
<dbReference type="InterPro" id="IPR000933">
    <property type="entry name" value="Glyco_hydro_29"/>
</dbReference>
<dbReference type="RefSeq" id="WP_142531107.1">
    <property type="nucleotide sequence ID" value="NZ_CBCSJO010000016.1"/>
</dbReference>
<gene>
    <name evidence="8" type="ORF">SAMN06265348_11775</name>
</gene>
<dbReference type="GO" id="GO:0006004">
    <property type="term" value="P:fucose metabolic process"/>
    <property type="evidence" value="ECO:0007669"/>
    <property type="project" value="TreeGrafter"/>
</dbReference>
<dbReference type="InterPro" id="IPR008979">
    <property type="entry name" value="Galactose-bd-like_sf"/>
</dbReference>
<dbReference type="AlphaFoldDB" id="A0A521FR48"/>
<dbReference type="SUPFAM" id="SSF51445">
    <property type="entry name" value="(Trans)glycosidases"/>
    <property type="match status" value="1"/>
</dbReference>
<dbReference type="Pfam" id="PF01120">
    <property type="entry name" value="Alpha_L_fucos"/>
    <property type="match status" value="1"/>
</dbReference>
<evidence type="ECO:0000256" key="6">
    <source>
        <dbReference type="SAM" id="SignalP"/>
    </source>
</evidence>
<dbReference type="Proteomes" id="UP000320300">
    <property type="component" value="Unassembled WGS sequence"/>
</dbReference>
<keyword evidence="3 6" id="KW-0732">Signal</keyword>
<keyword evidence="5" id="KW-0326">Glycosidase</keyword>
<evidence type="ECO:0000313" key="9">
    <source>
        <dbReference type="Proteomes" id="UP000320300"/>
    </source>
</evidence>
<keyword evidence="4" id="KW-0378">Hydrolase</keyword>
<dbReference type="PANTHER" id="PTHR10030:SF37">
    <property type="entry name" value="ALPHA-L-FUCOSIDASE-RELATED"/>
    <property type="match status" value="1"/>
</dbReference>
<evidence type="ECO:0000313" key="8">
    <source>
        <dbReference type="EMBL" id="SMO98687.1"/>
    </source>
</evidence>
<organism evidence="8 9">
    <name type="scientific">Pedobacter westerhofensis</name>
    <dbReference type="NCBI Taxonomy" id="425512"/>
    <lineage>
        <taxon>Bacteria</taxon>
        <taxon>Pseudomonadati</taxon>
        <taxon>Bacteroidota</taxon>
        <taxon>Sphingobacteriia</taxon>
        <taxon>Sphingobacteriales</taxon>
        <taxon>Sphingobacteriaceae</taxon>
        <taxon>Pedobacter</taxon>
    </lineage>
</organism>
<dbReference type="InterPro" id="IPR017853">
    <property type="entry name" value="GH"/>
</dbReference>
<proteinExistence type="inferred from homology"/>
<evidence type="ECO:0000256" key="4">
    <source>
        <dbReference type="ARBA" id="ARBA00022801"/>
    </source>
</evidence>
<feature type="chain" id="PRO_5021712256" description="alpha-L-fucosidase" evidence="6">
    <location>
        <begin position="25"/>
        <end position="496"/>
    </location>
</feature>
<dbReference type="GO" id="GO:0005764">
    <property type="term" value="C:lysosome"/>
    <property type="evidence" value="ECO:0007669"/>
    <property type="project" value="TreeGrafter"/>
</dbReference>
<sequence length="496" mass="56151">MNKFNQKSIIATLAFCLLSLISYGQNSSFTPKPYGAIPSARQLKWHETEMYCMVCFAPITFTGEERGYGDADPNVFKPTNFDALQIVKAAKSGGFKGIVYVAKHHDGFAMWPSKVSKYNISASSWKNGKGDIMREFQLATKKEGLKLGVYCSPWDRNNLNYGTPAYVEDYRNELKELYSNYGPLFMSWHDGANGGDGYYGGRKEERKVDPATYYDWLNTWKITRKMQPDAAIFSDAGLDVRWVGNEEGFAKETCWSTIDLKSTDDRPAMPGFINTSNLGSGTRNGKKWIPFEADVPLRPNWFYHSRDDDKVKSVEKLFEIYCTSVGRGGGMDLGLSPNREGLLHQNDVKVLAEFGRLLKQVFAVNLAKKAKISVSDLRNKNQKFGVANLTDADRYSYWATNDNVHTATIDLEFTKPTEFTILQLRENIKLGQRIDSIKVDIYKDKKWEKLTSATSIGANRIIRFADHQTAEKLRIQIYAPVSITVSDLGLYLEPKK</sequence>
<accession>A0A521FR48</accession>
<name>A0A521FR48_9SPHI</name>
<dbReference type="SMART" id="SM00812">
    <property type="entry name" value="Alpha_L_fucos"/>
    <property type="match status" value="1"/>
</dbReference>
<evidence type="ECO:0000256" key="2">
    <source>
        <dbReference type="ARBA" id="ARBA00012662"/>
    </source>
</evidence>
<dbReference type="OrthoDB" id="107551at2"/>
<keyword evidence="9" id="KW-1185">Reference proteome</keyword>
<dbReference type="SUPFAM" id="SSF49785">
    <property type="entry name" value="Galactose-binding domain-like"/>
    <property type="match status" value="1"/>
</dbReference>
<evidence type="ECO:0000259" key="7">
    <source>
        <dbReference type="Pfam" id="PF01120"/>
    </source>
</evidence>
<dbReference type="GO" id="GO:0004560">
    <property type="term" value="F:alpha-L-fucosidase activity"/>
    <property type="evidence" value="ECO:0007669"/>
    <property type="project" value="InterPro"/>
</dbReference>
<dbReference type="EC" id="3.2.1.51" evidence="2"/>
<evidence type="ECO:0000256" key="1">
    <source>
        <dbReference type="ARBA" id="ARBA00007951"/>
    </source>
</evidence>
<dbReference type="Gene3D" id="3.20.20.80">
    <property type="entry name" value="Glycosidases"/>
    <property type="match status" value="1"/>
</dbReference>
<dbReference type="InterPro" id="IPR057739">
    <property type="entry name" value="Glyco_hydro_29_N"/>
</dbReference>